<comment type="similarity">
    <text evidence="1 3">Belongs to the short-chain dehydrogenases/reductases (SDR) family.</text>
</comment>
<dbReference type="InterPro" id="IPR057326">
    <property type="entry name" value="KR_dom"/>
</dbReference>
<evidence type="ECO:0000256" key="1">
    <source>
        <dbReference type="ARBA" id="ARBA00006484"/>
    </source>
</evidence>
<dbReference type="GO" id="GO:0016491">
    <property type="term" value="F:oxidoreductase activity"/>
    <property type="evidence" value="ECO:0007669"/>
    <property type="project" value="UniProtKB-KW"/>
</dbReference>
<dbReference type="PRINTS" id="PR00081">
    <property type="entry name" value="GDHRDH"/>
</dbReference>
<protein>
    <submittedName>
        <fullName evidence="5">Oxidoreductase</fullName>
    </submittedName>
</protein>
<dbReference type="Gene3D" id="3.40.50.720">
    <property type="entry name" value="NAD(P)-binding Rossmann-like Domain"/>
    <property type="match status" value="1"/>
</dbReference>
<feature type="domain" description="Ketoreductase" evidence="4">
    <location>
        <begin position="15"/>
        <end position="199"/>
    </location>
</feature>
<dbReference type="PANTHER" id="PTHR44196">
    <property type="entry name" value="DEHYDROGENASE/REDUCTASE SDR FAMILY MEMBER 7B"/>
    <property type="match status" value="1"/>
</dbReference>
<gene>
    <name evidence="5" type="ORF">CTB96_07945</name>
</gene>
<keyword evidence="6" id="KW-1185">Reference proteome</keyword>
<dbReference type="InterPro" id="IPR036291">
    <property type="entry name" value="NAD(P)-bd_dom_sf"/>
</dbReference>
<sequence length="268" mass="28294">MTHWRFSVPTAVPRRTVLITGASSGLGLTFARRFAARGDDLVVVARRRDRLDALARELQAAHGTTTAVFAQDLSLPGAAQALFDRLSDRGVRVDALINSAGFGTAGPFAAEDLDRVTDEVQVNVLALTQLTLLLLPQLLHSPAGLLLNVSSTAAYQPLPNIAVYAATKAYVTALTEAIWQESRGTSLQVLALAPGPTETEFFAAAGSDRFKVGPTLTANEVVDAAFAALARRNSPPSLVVGARNRATAIFARLAPSRLALLVSARLTA</sequence>
<dbReference type="InterPro" id="IPR002347">
    <property type="entry name" value="SDR_fam"/>
</dbReference>
<dbReference type="SMART" id="SM00822">
    <property type="entry name" value="PKS_KR"/>
    <property type="match status" value="1"/>
</dbReference>
<dbReference type="AlphaFoldDB" id="A0A317ZX19"/>
<keyword evidence="2" id="KW-0560">Oxidoreductase</keyword>
<evidence type="ECO:0000313" key="6">
    <source>
        <dbReference type="Proteomes" id="UP000246722"/>
    </source>
</evidence>
<organism evidence="5 6">
    <name type="scientific">Cryobacterium arcticum</name>
    <dbReference type="NCBI Taxonomy" id="670052"/>
    <lineage>
        <taxon>Bacteria</taxon>
        <taxon>Bacillati</taxon>
        <taxon>Actinomycetota</taxon>
        <taxon>Actinomycetes</taxon>
        <taxon>Micrococcales</taxon>
        <taxon>Microbacteriaceae</taxon>
        <taxon>Cryobacterium</taxon>
    </lineage>
</organism>
<dbReference type="PIRSF" id="PIRSF000126">
    <property type="entry name" value="11-beta-HSD1"/>
    <property type="match status" value="1"/>
</dbReference>
<name>A0A317ZX19_9MICO</name>
<dbReference type="CDD" id="cd05233">
    <property type="entry name" value="SDR_c"/>
    <property type="match status" value="1"/>
</dbReference>
<evidence type="ECO:0000313" key="5">
    <source>
        <dbReference type="EMBL" id="PXA70365.1"/>
    </source>
</evidence>
<dbReference type="PANTHER" id="PTHR44196:SF2">
    <property type="entry name" value="SHORT-CHAIN DEHYDROGENASE-RELATED"/>
    <property type="match status" value="1"/>
</dbReference>
<proteinExistence type="inferred from homology"/>
<dbReference type="Proteomes" id="UP000246722">
    <property type="component" value="Unassembled WGS sequence"/>
</dbReference>
<evidence type="ECO:0000259" key="4">
    <source>
        <dbReference type="SMART" id="SM00822"/>
    </source>
</evidence>
<evidence type="ECO:0000256" key="2">
    <source>
        <dbReference type="ARBA" id="ARBA00023002"/>
    </source>
</evidence>
<evidence type="ECO:0000256" key="3">
    <source>
        <dbReference type="RuleBase" id="RU000363"/>
    </source>
</evidence>
<dbReference type="PRINTS" id="PR00080">
    <property type="entry name" value="SDRFAMILY"/>
</dbReference>
<dbReference type="RefSeq" id="WP_110126394.1">
    <property type="nucleotide sequence ID" value="NZ_QHLY01000008.1"/>
</dbReference>
<reference evidence="5 6" key="1">
    <citation type="submission" date="2018-05" db="EMBL/GenBank/DDBJ databases">
        <title>Genetic diversity of glacier-inhabiting Cryobacterium bacteria in China and description of Cryobacterium mengkeensis sp. nov. and Arthrobacter glacialis sp. nov.</title>
        <authorList>
            <person name="Liu Q."/>
            <person name="Xin Y.-H."/>
        </authorList>
    </citation>
    <scope>NUCLEOTIDE SEQUENCE [LARGE SCALE GENOMIC DNA]</scope>
    <source>
        <strain evidence="5 6">SK-1</strain>
    </source>
</reference>
<dbReference type="EMBL" id="QHLY01000008">
    <property type="protein sequence ID" value="PXA70365.1"/>
    <property type="molecule type" value="Genomic_DNA"/>
</dbReference>
<comment type="caution">
    <text evidence="5">The sequence shown here is derived from an EMBL/GenBank/DDBJ whole genome shotgun (WGS) entry which is preliminary data.</text>
</comment>
<dbReference type="OrthoDB" id="9797538at2"/>
<dbReference type="SUPFAM" id="SSF51735">
    <property type="entry name" value="NAD(P)-binding Rossmann-fold domains"/>
    <property type="match status" value="1"/>
</dbReference>
<dbReference type="GO" id="GO:0016020">
    <property type="term" value="C:membrane"/>
    <property type="evidence" value="ECO:0007669"/>
    <property type="project" value="TreeGrafter"/>
</dbReference>
<accession>A0A317ZX19</accession>
<dbReference type="Pfam" id="PF00106">
    <property type="entry name" value="adh_short"/>
    <property type="match status" value="1"/>
</dbReference>